<dbReference type="STRING" id="6198.A0A074ZNJ0"/>
<reference evidence="8 9" key="1">
    <citation type="submission" date="2013-11" db="EMBL/GenBank/DDBJ databases">
        <title>Opisthorchis viverrini - life in the bile duct.</title>
        <authorList>
            <person name="Young N.D."/>
            <person name="Nagarajan N."/>
            <person name="Lin S.J."/>
            <person name="Korhonen P.K."/>
            <person name="Jex A.R."/>
            <person name="Hall R.S."/>
            <person name="Safavi-Hemami H."/>
            <person name="Kaewkong W."/>
            <person name="Bertrand D."/>
            <person name="Gao S."/>
            <person name="Seet Q."/>
            <person name="Wongkham S."/>
            <person name="Teh B.T."/>
            <person name="Wongkham C."/>
            <person name="Intapan P.M."/>
            <person name="Maleewong W."/>
            <person name="Yang X."/>
            <person name="Hu M."/>
            <person name="Wang Z."/>
            <person name="Hofmann A."/>
            <person name="Sternberg P.W."/>
            <person name="Tan P."/>
            <person name="Wang J."/>
            <person name="Gasser R.B."/>
        </authorList>
    </citation>
    <scope>NUCLEOTIDE SEQUENCE [LARGE SCALE GENOMIC DNA]</scope>
</reference>
<evidence type="ECO:0000256" key="1">
    <source>
        <dbReference type="ARBA" id="ARBA00004141"/>
    </source>
</evidence>
<dbReference type="PANTHER" id="PTHR11266:SF17">
    <property type="entry name" value="PROTEIN MPV17"/>
    <property type="match status" value="1"/>
</dbReference>
<keyword evidence="4" id="KW-1133">Transmembrane helix</keyword>
<dbReference type="InterPro" id="IPR007248">
    <property type="entry name" value="Mpv17_PMP22"/>
</dbReference>
<dbReference type="GeneID" id="20321708"/>
<evidence type="ECO:0000256" key="4">
    <source>
        <dbReference type="ARBA" id="ARBA00022989"/>
    </source>
</evidence>
<comment type="similarity">
    <text evidence="2 7">Belongs to the peroxisomal membrane protein PXMP2/4 family.</text>
</comment>
<proteinExistence type="inferred from homology"/>
<dbReference type="KEGG" id="ovi:T265_07529"/>
<dbReference type="Pfam" id="PF04117">
    <property type="entry name" value="Mpv17_PMP22"/>
    <property type="match status" value="1"/>
</dbReference>
<organism evidence="8 9">
    <name type="scientific">Opisthorchis viverrini</name>
    <name type="common">Southeast Asian liver fluke</name>
    <dbReference type="NCBI Taxonomy" id="6198"/>
    <lineage>
        <taxon>Eukaryota</taxon>
        <taxon>Metazoa</taxon>
        <taxon>Spiralia</taxon>
        <taxon>Lophotrochozoa</taxon>
        <taxon>Platyhelminthes</taxon>
        <taxon>Trematoda</taxon>
        <taxon>Digenea</taxon>
        <taxon>Opisthorchiida</taxon>
        <taxon>Opisthorchiata</taxon>
        <taxon>Opisthorchiidae</taxon>
        <taxon>Opisthorchis</taxon>
    </lineage>
</organism>
<dbReference type="RefSeq" id="XP_009171338.1">
    <property type="nucleotide sequence ID" value="XM_009173074.1"/>
</dbReference>
<evidence type="ECO:0000256" key="7">
    <source>
        <dbReference type="RuleBase" id="RU363053"/>
    </source>
</evidence>
<dbReference type="Proteomes" id="UP000054324">
    <property type="component" value="Unassembled WGS sequence"/>
</dbReference>
<dbReference type="GO" id="GO:0005737">
    <property type="term" value="C:cytoplasm"/>
    <property type="evidence" value="ECO:0007669"/>
    <property type="project" value="TreeGrafter"/>
</dbReference>
<dbReference type="AlphaFoldDB" id="A0A074ZNJ0"/>
<comment type="subcellular location">
    <subcellularLocation>
        <location evidence="1">Membrane</location>
        <topology evidence="1">Multi-pass membrane protein</topology>
    </subcellularLocation>
</comment>
<evidence type="ECO:0000256" key="6">
    <source>
        <dbReference type="ARBA" id="ARBA00049743"/>
    </source>
</evidence>
<evidence type="ECO:0000256" key="2">
    <source>
        <dbReference type="ARBA" id="ARBA00006824"/>
    </source>
</evidence>
<evidence type="ECO:0000256" key="5">
    <source>
        <dbReference type="ARBA" id="ARBA00023136"/>
    </source>
</evidence>
<accession>A0A074ZNJ0</accession>
<protein>
    <recommendedName>
        <fullName evidence="6">Mitochondrial inner membrane protein Mpv17</fullName>
    </recommendedName>
</protein>
<dbReference type="EMBL" id="KL596793">
    <property type="protein sequence ID" value="KER24905.1"/>
    <property type="molecule type" value="Genomic_DNA"/>
</dbReference>
<dbReference type="CTD" id="20321708"/>
<evidence type="ECO:0000313" key="9">
    <source>
        <dbReference type="Proteomes" id="UP000054324"/>
    </source>
</evidence>
<evidence type="ECO:0000256" key="3">
    <source>
        <dbReference type="ARBA" id="ARBA00022692"/>
    </source>
</evidence>
<keyword evidence="9" id="KW-1185">Reference proteome</keyword>
<keyword evidence="3" id="KW-0812">Transmembrane</keyword>
<dbReference type="OrthoDB" id="10267969at2759"/>
<dbReference type="GO" id="GO:0016020">
    <property type="term" value="C:membrane"/>
    <property type="evidence" value="ECO:0007669"/>
    <property type="project" value="UniProtKB-SubCell"/>
</dbReference>
<evidence type="ECO:0000313" key="8">
    <source>
        <dbReference type="EMBL" id="KER24905.1"/>
    </source>
</evidence>
<gene>
    <name evidence="8" type="ORF">T265_07529</name>
</gene>
<name>A0A074ZNJ0_OPIVI</name>
<dbReference type="PANTHER" id="PTHR11266">
    <property type="entry name" value="PEROXISOMAL MEMBRANE PROTEIN 2, PXMP2 MPV17"/>
    <property type="match status" value="1"/>
</dbReference>
<sequence length="254" mass="28684">MGEPSAGGVMKNSAKNDQFNYWITRVPLLARSRKYTPLFKNLIIGGGLMMVGEVVAQEIKYCLSTSHQENNVTEQDLPSTTGEKMNGLKVLCGCWRNQVFSTTHIDIYGVARLGFIGTFQGFYQHFYYTWLDRKLIGSSALVVAKKVVLDEVLVGPASLLVFFVYNGYCNTKSLKGGVEHAKNLFWPAYFADLAFWPLVQSINFAFLPTRYRVPYIALFMCIWNSYLCLLNSRKTAEQSKRQQGQTAPEPKANL</sequence>
<keyword evidence="5" id="KW-0472">Membrane</keyword>